<feature type="chain" id="PRO_5020417093" evidence="1">
    <location>
        <begin position="23"/>
        <end position="454"/>
    </location>
</feature>
<gene>
    <name evidence="2" type="ORF">EST38_g5441</name>
</gene>
<dbReference type="Proteomes" id="UP000290288">
    <property type="component" value="Unassembled WGS sequence"/>
</dbReference>
<evidence type="ECO:0000256" key="1">
    <source>
        <dbReference type="SAM" id="SignalP"/>
    </source>
</evidence>
<comment type="caution">
    <text evidence="2">The sequence shown here is derived from an EMBL/GenBank/DDBJ whole genome shotgun (WGS) entry which is preliminary data.</text>
</comment>
<sequence>MGALAPIQDNLLLLSKLELVLSSPMVSGDWNDPIDCFSFAPRLRHVMLRAPAPALNLPWAQLETFRDHTGDHYKKLVDSQARELRVIVCFLIDTDQFPSHILSATNIHTLRFGFSIAGLLIQQHLDQLTLPMLRDLDIRWGHRDFPAVYGTVIQLIRRSGCSLDRLILDRAGDEDMDDFRTMLSLCPDLTELAIQVMAKENLLELVPCANRPDSFVLPKLKFLTLFLIESVAGREDNGIPEALKHLMQERMEDLTSHGQGRRLEELRLILQLPPIIEDSLVLPNLQRWLANPDEPIAPPEGFHFMMNLFTRWSRTLERDPVWIRNEERQSKRIAPLLSLHRTLNALERQDLSKLGLQALISSGIPYLLREIANPQEPIPMEFIFRFRKRAKFLLDNWKAPLIASVRACSTCSSWQFYWDTVAVVRYPRIQESDEDIWKSIVQTHRLAPASLWVY</sequence>
<name>A0A4Q2DNN5_9AGAR</name>
<evidence type="ECO:0000313" key="3">
    <source>
        <dbReference type="Proteomes" id="UP000290288"/>
    </source>
</evidence>
<feature type="signal peptide" evidence="1">
    <location>
        <begin position="1"/>
        <end position="22"/>
    </location>
</feature>
<protein>
    <submittedName>
        <fullName evidence="2">Uncharacterized protein</fullName>
    </submittedName>
</protein>
<keyword evidence="3" id="KW-1185">Reference proteome</keyword>
<proteinExistence type="predicted"/>
<reference evidence="2 3" key="1">
    <citation type="submission" date="2019-01" db="EMBL/GenBank/DDBJ databases">
        <title>Draft genome sequence of Psathyrella aberdarensis IHI B618.</title>
        <authorList>
            <person name="Buettner E."/>
            <person name="Kellner H."/>
        </authorList>
    </citation>
    <scope>NUCLEOTIDE SEQUENCE [LARGE SCALE GENOMIC DNA]</scope>
    <source>
        <strain evidence="2 3">IHI B618</strain>
    </source>
</reference>
<evidence type="ECO:0000313" key="2">
    <source>
        <dbReference type="EMBL" id="RXW20415.1"/>
    </source>
</evidence>
<keyword evidence="1" id="KW-0732">Signal</keyword>
<dbReference type="EMBL" id="SDEE01000150">
    <property type="protein sequence ID" value="RXW20415.1"/>
    <property type="molecule type" value="Genomic_DNA"/>
</dbReference>
<dbReference type="AlphaFoldDB" id="A0A4Q2DNN5"/>
<organism evidence="2 3">
    <name type="scientific">Candolleomyces aberdarensis</name>
    <dbReference type="NCBI Taxonomy" id="2316362"/>
    <lineage>
        <taxon>Eukaryota</taxon>
        <taxon>Fungi</taxon>
        <taxon>Dikarya</taxon>
        <taxon>Basidiomycota</taxon>
        <taxon>Agaricomycotina</taxon>
        <taxon>Agaricomycetes</taxon>
        <taxon>Agaricomycetidae</taxon>
        <taxon>Agaricales</taxon>
        <taxon>Agaricineae</taxon>
        <taxon>Psathyrellaceae</taxon>
        <taxon>Candolleomyces</taxon>
    </lineage>
</organism>
<accession>A0A4Q2DNN5</accession>